<dbReference type="PROSITE" id="PS51257">
    <property type="entry name" value="PROKAR_LIPOPROTEIN"/>
    <property type="match status" value="1"/>
</dbReference>
<evidence type="ECO:0000313" key="3">
    <source>
        <dbReference type="Proteomes" id="UP000007494"/>
    </source>
</evidence>
<sequence length="388" mass="43142">MPIRVRNVFGFPPNCTFVSCRSTLESVLPRSTLLSRISFEVQQKYMHHSAQLQRFYTNRYHKKECPRCSRPNIVPVRRCGYCDLLLTDLDIRLVGRDVFRELVASRTPNHTQGNGSVSVVRDQELRNHGASVAVPGQHATDREGGAKAFSGPRTVSAEIHRCFDFLVIAHPYPISALHLSAIPKGTMYDIKQLRRAHIPLLKQMQQRVVQLAPELIDEISQIKGSPANSVWTADRAVTESAAAVQLAGEGTAPLSTGENTTLSKTSGSISPPGDVRIQKGCKLAKSQAKKLMEQSIIFGFTYPCGFLQLNMHAIVPPIKNFNILEAPYFYPLKKVLQDLQNFGAVQPFEQHGGSRRFGSDAILKEIKEVDAAVRHALQYGALNDQHHL</sequence>
<dbReference type="EMBL" id="FR823385">
    <property type="protein sequence ID" value="CBZ51114.1"/>
    <property type="molecule type" value="Genomic_DNA"/>
</dbReference>
<dbReference type="OMA" id="PSPINHF"/>
<dbReference type="eggNOG" id="ENOG502SS0Z">
    <property type="taxonomic scope" value="Eukaryota"/>
</dbReference>
<proteinExistence type="predicted"/>
<dbReference type="InParanoid" id="F0VBY0"/>
<accession>F0VBY0</accession>
<dbReference type="InterPro" id="IPR036265">
    <property type="entry name" value="HIT-like_sf"/>
</dbReference>
<name>F0VBY0_NEOCL</name>
<keyword evidence="3" id="KW-1185">Reference proteome</keyword>
<dbReference type="AlphaFoldDB" id="F0VBY0"/>
<dbReference type="Proteomes" id="UP000007494">
    <property type="component" value="Chromosome IX"/>
</dbReference>
<evidence type="ECO:0000313" key="2">
    <source>
        <dbReference type="EMBL" id="CEL68422.1"/>
    </source>
</evidence>
<organism evidence="1 3">
    <name type="scientific">Neospora caninum (strain Liverpool)</name>
    <dbReference type="NCBI Taxonomy" id="572307"/>
    <lineage>
        <taxon>Eukaryota</taxon>
        <taxon>Sar</taxon>
        <taxon>Alveolata</taxon>
        <taxon>Apicomplexa</taxon>
        <taxon>Conoidasida</taxon>
        <taxon>Coccidia</taxon>
        <taxon>Eucoccidiorida</taxon>
        <taxon>Eimeriorina</taxon>
        <taxon>Sarcocystidae</taxon>
        <taxon>Neospora</taxon>
    </lineage>
</organism>
<evidence type="ECO:0000313" key="1">
    <source>
        <dbReference type="EMBL" id="CBZ51114.1"/>
    </source>
</evidence>
<dbReference type="RefSeq" id="XP_003881147.1">
    <property type="nucleotide sequence ID" value="XM_003881098.1"/>
</dbReference>
<dbReference type="GeneID" id="13440100"/>
<dbReference type="Pfam" id="PF11969">
    <property type="entry name" value="DcpS_C"/>
    <property type="match status" value="1"/>
</dbReference>
<dbReference type="SUPFAM" id="SSF54197">
    <property type="entry name" value="HIT-like"/>
    <property type="match status" value="1"/>
</dbReference>
<dbReference type="VEuPathDB" id="ToxoDB:NCLIV_041890"/>
<reference evidence="1" key="1">
    <citation type="submission" date="2011-02" db="EMBL/GenBank/DDBJ databases">
        <authorList>
            <person name="Aslett M."/>
        </authorList>
    </citation>
    <scope>NUCLEOTIDE SEQUENCE</scope>
    <source>
        <strain evidence="1">Liverpool</strain>
    </source>
</reference>
<dbReference type="OrthoDB" id="365006at2759"/>
<reference evidence="3" key="3">
    <citation type="journal article" date="2012" name="PLoS Pathog.">
        <title>Comparative genomics of the apicomplexan parasites Toxoplasma gondii and Neospora caninum: Coccidia differing in host range and transmission strategy.</title>
        <authorList>
            <person name="Reid A.J."/>
            <person name="Vermont S.J."/>
            <person name="Cotton J.A."/>
            <person name="Harris D."/>
            <person name="Hill-Cawthorne G.A."/>
            <person name="Konen-Waisman S."/>
            <person name="Latham S.M."/>
            <person name="Mourier T."/>
            <person name="Norton R."/>
            <person name="Quail M.A."/>
            <person name="Sanders M."/>
            <person name="Shanmugam D."/>
            <person name="Sohal A."/>
            <person name="Wasmuth J.D."/>
            <person name="Brunk B."/>
            <person name="Grigg M.E."/>
            <person name="Howard J.C."/>
            <person name="Parkinson J."/>
            <person name="Roos D.S."/>
            <person name="Trees A.J."/>
            <person name="Berriman M."/>
            <person name="Pain A."/>
            <person name="Wastling J.M."/>
        </authorList>
    </citation>
    <scope>NUCLEOTIDE SEQUENCE [LARGE SCALE GENOMIC DNA]</scope>
    <source>
        <strain evidence="3">Liverpool</strain>
    </source>
</reference>
<protein>
    <submittedName>
        <fullName evidence="1 2">Pv1h14035_P, related</fullName>
    </submittedName>
</protein>
<reference evidence="2" key="4">
    <citation type="journal article" date="2015" name="PLoS ONE">
        <title>Comprehensive Evaluation of Toxoplasma gondii VEG and Neospora caninum LIV Genomes with Tachyzoite Stage Transcriptome and Proteome Defines Novel Transcript Features.</title>
        <authorList>
            <person name="Ramaprasad A."/>
            <person name="Mourier T."/>
            <person name="Naeem R."/>
            <person name="Malas T.B."/>
            <person name="Moussa E."/>
            <person name="Panigrahi A."/>
            <person name="Vermont S.J."/>
            <person name="Otto T.D."/>
            <person name="Wastling J."/>
            <person name="Pain A."/>
        </authorList>
    </citation>
    <scope>NUCLEOTIDE SEQUENCE</scope>
    <source>
        <strain evidence="2">Liverpool</strain>
    </source>
</reference>
<dbReference type="EMBL" id="LN714484">
    <property type="protein sequence ID" value="CEL68422.1"/>
    <property type="molecule type" value="Genomic_DNA"/>
</dbReference>
<reference evidence="1" key="2">
    <citation type="submission" date="2011-03" db="EMBL/GenBank/DDBJ databases">
        <title>Comparative genomics and transcriptomics of Neospora caninum and Toxoplasma gondii.</title>
        <authorList>
            <person name="Reid A.J."/>
            <person name="Sohal A."/>
            <person name="Harris D."/>
            <person name="Quail M."/>
            <person name="Sanders M."/>
            <person name="Berriman M."/>
            <person name="Wastling J.M."/>
            <person name="Pain A."/>
        </authorList>
    </citation>
    <scope>NUCLEOTIDE SEQUENCE</scope>
    <source>
        <strain evidence="1">Liverpool</strain>
    </source>
</reference>
<dbReference type="Gene3D" id="3.30.428.10">
    <property type="entry name" value="HIT-like"/>
    <property type="match status" value="1"/>
</dbReference>
<gene>
    <name evidence="2" type="ORF">BN1204_041890</name>
    <name evidence="1" type="ORF">NCLIV_041890</name>
</gene>